<dbReference type="GO" id="GO:0009794">
    <property type="term" value="P:regulation of mitotic cell cycle, embryonic"/>
    <property type="evidence" value="ECO:0007669"/>
    <property type="project" value="UniProtKB-ARBA"/>
</dbReference>
<dbReference type="GO" id="GO:0051301">
    <property type="term" value="P:cell division"/>
    <property type="evidence" value="ECO:0007669"/>
    <property type="project" value="UniProtKB-KW"/>
</dbReference>
<evidence type="ECO:0000256" key="2">
    <source>
        <dbReference type="ARBA" id="ARBA00013064"/>
    </source>
</evidence>
<comment type="catalytic activity">
    <reaction evidence="7">
        <text>O-phospho-L-tyrosyl-[protein] + H2O = L-tyrosyl-[protein] + phosphate</text>
        <dbReference type="Rhea" id="RHEA:10684"/>
        <dbReference type="Rhea" id="RHEA-COMP:10136"/>
        <dbReference type="Rhea" id="RHEA-COMP:20101"/>
        <dbReference type="ChEBI" id="CHEBI:15377"/>
        <dbReference type="ChEBI" id="CHEBI:43474"/>
        <dbReference type="ChEBI" id="CHEBI:46858"/>
        <dbReference type="ChEBI" id="CHEBI:61978"/>
        <dbReference type="EC" id="3.1.3.48"/>
    </reaction>
</comment>
<gene>
    <name evidence="10" type="ORF">AMK59_888</name>
</gene>
<evidence type="ECO:0000256" key="8">
    <source>
        <dbReference type="SAM" id="MobiDB-lite"/>
    </source>
</evidence>
<feature type="region of interest" description="Disordered" evidence="8">
    <location>
        <begin position="205"/>
        <end position="226"/>
    </location>
</feature>
<evidence type="ECO:0000256" key="7">
    <source>
        <dbReference type="ARBA" id="ARBA00051722"/>
    </source>
</evidence>
<keyword evidence="6" id="KW-0131">Cell cycle</keyword>
<dbReference type="InterPro" id="IPR036873">
    <property type="entry name" value="Rhodanese-like_dom_sf"/>
</dbReference>
<dbReference type="InterPro" id="IPR000751">
    <property type="entry name" value="MPI_Phosphatase"/>
</dbReference>
<dbReference type="SUPFAM" id="SSF52821">
    <property type="entry name" value="Rhodanese/Cell cycle control phosphatase"/>
    <property type="match status" value="1"/>
</dbReference>
<organism evidence="10 11">
    <name type="scientific">Oryctes borbonicus</name>
    <dbReference type="NCBI Taxonomy" id="1629725"/>
    <lineage>
        <taxon>Eukaryota</taxon>
        <taxon>Metazoa</taxon>
        <taxon>Ecdysozoa</taxon>
        <taxon>Arthropoda</taxon>
        <taxon>Hexapoda</taxon>
        <taxon>Insecta</taxon>
        <taxon>Pterygota</taxon>
        <taxon>Neoptera</taxon>
        <taxon>Endopterygota</taxon>
        <taxon>Coleoptera</taxon>
        <taxon>Polyphaga</taxon>
        <taxon>Scarabaeiformia</taxon>
        <taxon>Scarabaeidae</taxon>
        <taxon>Dynastinae</taxon>
        <taxon>Oryctes</taxon>
    </lineage>
</organism>
<protein>
    <recommendedName>
        <fullName evidence="2">protein-tyrosine-phosphatase</fullName>
        <ecNumber evidence="2">3.1.3.48</ecNumber>
    </recommendedName>
</protein>
<dbReference type="GO" id="GO:0000086">
    <property type="term" value="P:G2/M transition of mitotic cell cycle"/>
    <property type="evidence" value="ECO:0007669"/>
    <property type="project" value="TreeGrafter"/>
</dbReference>
<accession>A0A0T6BHI4</accession>
<keyword evidence="4" id="KW-0378">Hydrolase</keyword>
<evidence type="ECO:0000256" key="3">
    <source>
        <dbReference type="ARBA" id="ARBA00022618"/>
    </source>
</evidence>
<evidence type="ECO:0000256" key="5">
    <source>
        <dbReference type="ARBA" id="ARBA00022912"/>
    </source>
</evidence>
<dbReference type="PANTHER" id="PTHR10828">
    <property type="entry name" value="M-PHASE INDUCER PHOSPHATASE DUAL SPECIFICITY PHOSPHATASE CDC25"/>
    <property type="match status" value="1"/>
</dbReference>
<comment type="caution">
    <text evidence="10">The sequence shown here is derived from an EMBL/GenBank/DDBJ whole genome shotgun (WGS) entry which is preliminary data.</text>
</comment>
<feature type="domain" description="Rhodanese" evidence="9">
    <location>
        <begin position="299"/>
        <end position="414"/>
    </location>
</feature>
<reference evidence="10 11" key="1">
    <citation type="submission" date="2015-09" db="EMBL/GenBank/DDBJ databases">
        <title>Draft genome of the scarab beetle Oryctes borbonicus.</title>
        <authorList>
            <person name="Meyer J.M."/>
            <person name="Markov G.V."/>
            <person name="Baskaran P."/>
            <person name="Herrmann M."/>
            <person name="Sommer R.J."/>
            <person name="Roedelsperger C."/>
        </authorList>
    </citation>
    <scope>NUCLEOTIDE SEQUENCE [LARGE SCALE GENOMIC DNA]</scope>
    <source>
        <strain evidence="10">OB123</strain>
        <tissue evidence="10">Whole animal</tissue>
    </source>
</reference>
<comment type="similarity">
    <text evidence="1">Belongs to the MPI phosphatase family.</text>
</comment>
<dbReference type="GO" id="GO:0032502">
    <property type="term" value="P:developmental process"/>
    <property type="evidence" value="ECO:0007669"/>
    <property type="project" value="UniProtKB-ARBA"/>
</dbReference>
<dbReference type="PROSITE" id="PS50206">
    <property type="entry name" value="RHODANESE_3"/>
    <property type="match status" value="1"/>
</dbReference>
<evidence type="ECO:0000313" key="11">
    <source>
        <dbReference type="Proteomes" id="UP000051574"/>
    </source>
</evidence>
<dbReference type="EMBL" id="LJIG01000144">
    <property type="protein sequence ID" value="KRT86796.1"/>
    <property type="molecule type" value="Genomic_DNA"/>
</dbReference>
<sequence>MLWDLTEGCSVCERSSNSVFKSGRCCGYNEESFEKENIECIEDSPDMKQENEEIDLSLYGNSATVTDVCDGSPSHCLHQLKRRRPLEDLDNNSQDSGYGASSCFSHGSKFFSPRKSFNSPTSSYDDFFDICGLEDDDENAQLPGDFNKLISASLFSTYHLKDSPDICVRPVLKHSVSLNESTSTSNIHRIRSCLFKKDDEVKCFKRPEPPTESQSPKGVKRSKNEIDKFKPRHLARSISLPASEDSIKSALQRSSDVPDLIGDFSKQFCLPLISGKHPDLKSITPAILALLVKGHFEENIASFQIIDCRYPYEYNGGHIHGALNLYTKEQIIDVLLNAKIKICGEAQEQEENKRDILIFHCEFSSERGPNLSRFLRQVDRRHNKNVYPYLHYPEVYLLDGGYKSFYKHFSELCIPEAYLPMLHPNYEDDLKYFRIKSKTLNVDTRSKSNSRSLSFRRL</sequence>
<dbReference type="Gene3D" id="3.40.250.10">
    <property type="entry name" value="Rhodanese-like domain"/>
    <property type="match status" value="1"/>
</dbReference>
<dbReference type="GO" id="GO:0004725">
    <property type="term" value="F:protein tyrosine phosphatase activity"/>
    <property type="evidence" value="ECO:0007669"/>
    <property type="project" value="UniProtKB-EC"/>
</dbReference>
<dbReference type="AlphaFoldDB" id="A0A0T6BHI4"/>
<dbReference type="GO" id="GO:0110032">
    <property type="term" value="P:positive regulation of G2/MI transition of meiotic cell cycle"/>
    <property type="evidence" value="ECO:0007669"/>
    <property type="project" value="TreeGrafter"/>
</dbReference>
<dbReference type="SMART" id="SM00450">
    <property type="entry name" value="RHOD"/>
    <property type="match status" value="1"/>
</dbReference>
<dbReference type="Proteomes" id="UP000051574">
    <property type="component" value="Unassembled WGS sequence"/>
</dbReference>
<keyword evidence="3" id="KW-0132">Cell division</keyword>
<dbReference type="FunFam" id="3.40.250.10:FF:000036">
    <property type="entry name" value="M-phase inducer phosphatase"/>
    <property type="match status" value="1"/>
</dbReference>
<evidence type="ECO:0000259" key="9">
    <source>
        <dbReference type="PROSITE" id="PS50206"/>
    </source>
</evidence>
<dbReference type="GO" id="GO:0010971">
    <property type="term" value="P:positive regulation of G2/M transition of mitotic cell cycle"/>
    <property type="evidence" value="ECO:0007669"/>
    <property type="project" value="TreeGrafter"/>
</dbReference>
<dbReference type="GO" id="GO:0005634">
    <property type="term" value="C:nucleus"/>
    <property type="evidence" value="ECO:0007669"/>
    <property type="project" value="TreeGrafter"/>
</dbReference>
<evidence type="ECO:0000256" key="6">
    <source>
        <dbReference type="ARBA" id="ARBA00023306"/>
    </source>
</evidence>
<dbReference type="GO" id="GO:0005737">
    <property type="term" value="C:cytoplasm"/>
    <property type="evidence" value="ECO:0007669"/>
    <property type="project" value="TreeGrafter"/>
</dbReference>
<evidence type="ECO:0000256" key="1">
    <source>
        <dbReference type="ARBA" id="ARBA00011065"/>
    </source>
</evidence>
<dbReference type="PRINTS" id="PR00716">
    <property type="entry name" value="MPIPHPHTASE"/>
</dbReference>
<evidence type="ECO:0000313" key="10">
    <source>
        <dbReference type="EMBL" id="KRT86796.1"/>
    </source>
</evidence>
<dbReference type="Pfam" id="PF00581">
    <property type="entry name" value="Rhodanese"/>
    <property type="match status" value="1"/>
</dbReference>
<dbReference type="GO" id="GO:0010256">
    <property type="term" value="P:endomembrane system organization"/>
    <property type="evidence" value="ECO:0007669"/>
    <property type="project" value="UniProtKB-ARBA"/>
</dbReference>
<name>A0A0T6BHI4_9SCAR</name>
<keyword evidence="5" id="KW-0904">Protein phosphatase</keyword>
<evidence type="ECO:0000256" key="4">
    <source>
        <dbReference type="ARBA" id="ARBA00022801"/>
    </source>
</evidence>
<proteinExistence type="inferred from homology"/>
<dbReference type="CDD" id="cd01530">
    <property type="entry name" value="Cdc25"/>
    <property type="match status" value="1"/>
</dbReference>
<keyword evidence="11" id="KW-1185">Reference proteome</keyword>
<dbReference type="EC" id="3.1.3.48" evidence="2"/>
<dbReference type="OrthoDB" id="26523at2759"/>
<dbReference type="InterPro" id="IPR001763">
    <property type="entry name" value="Rhodanese-like_dom"/>
</dbReference>
<dbReference type="PANTHER" id="PTHR10828:SF76">
    <property type="entry name" value="M-PHASE INDUCER PHOSPHATASE"/>
    <property type="match status" value="1"/>
</dbReference>